<dbReference type="AlphaFoldDB" id="A0A9P3GP12"/>
<sequence length="416" mass="46393">MLIPDPSYETSFLLRQLVTQNYTLAAGYLNSTSALPNIPSFEAPLWAVRVNVLWFASLVCSLGTASAAILVKQWLREYLFIEWTAPQERLRAQQYRNAALAEWKVLEIAAALPLFLQASDGLFFVGLCIFTAAIDEHIGRSTLSLVLGWAIFVVATTLGPLISPRCPYKVTVLKPILKTCRHIRLSSPYTHLSRLYVGLTRLALRLILPVWNYISYNNELLKFQGANRRATVGMNLVKVLKMIWFALKYLVIPLIFAALVALFILLIPIFIIEAICEVIWEAYATAILSAISRIVAALPCVADEEDDVIKDTIDNAQLLLAIDKAMVHDGFLWPMWDILQSAELTPHALVSLALEFFKHRAGTSANIPDSLQDIHCPLDLSLLSQVTWDVITEIVAESFQVHALGCEPGSTILSFE</sequence>
<dbReference type="InterPro" id="IPR045338">
    <property type="entry name" value="DUF6535"/>
</dbReference>
<gene>
    <name evidence="3" type="ORF">PsYK624_153020</name>
</gene>
<dbReference type="EMBL" id="BPQB01000100">
    <property type="protein sequence ID" value="GJE99062.1"/>
    <property type="molecule type" value="Genomic_DNA"/>
</dbReference>
<protein>
    <recommendedName>
        <fullName evidence="2">DUF6535 domain-containing protein</fullName>
    </recommendedName>
</protein>
<accession>A0A9P3GP12</accession>
<evidence type="ECO:0000313" key="4">
    <source>
        <dbReference type="Proteomes" id="UP000703269"/>
    </source>
</evidence>
<keyword evidence="1" id="KW-0472">Membrane</keyword>
<reference evidence="3 4" key="1">
    <citation type="submission" date="2021-08" db="EMBL/GenBank/DDBJ databases">
        <title>Draft Genome Sequence of Phanerochaete sordida strain YK-624.</title>
        <authorList>
            <person name="Mori T."/>
            <person name="Dohra H."/>
            <person name="Suzuki T."/>
            <person name="Kawagishi H."/>
            <person name="Hirai H."/>
        </authorList>
    </citation>
    <scope>NUCLEOTIDE SEQUENCE [LARGE SCALE GENOMIC DNA]</scope>
    <source>
        <strain evidence="3 4">YK-624</strain>
    </source>
</reference>
<keyword evidence="4" id="KW-1185">Reference proteome</keyword>
<evidence type="ECO:0000313" key="3">
    <source>
        <dbReference type="EMBL" id="GJE99062.1"/>
    </source>
</evidence>
<feature type="transmembrane region" description="Helical" evidence="1">
    <location>
        <begin position="249"/>
        <end position="271"/>
    </location>
</feature>
<organism evidence="3 4">
    <name type="scientific">Phanerochaete sordida</name>
    <dbReference type="NCBI Taxonomy" id="48140"/>
    <lineage>
        <taxon>Eukaryota</taxon>
        <taxon>Fungi</taxon>
        <taxon>Dikarya</taxon>
        <taxon>Basidiomycota</taxon>
        <taxon>Agaricomycotina</taxon>
        <taxon>Agaricomycetes</taxon>
        <taxon>Polyporales</taxon>
        <taxon>Phanerochaetaceae</taxon>
        <taxon>Phanerochaete</taxon>
    </lineage>
</organism>
<feature type="domain" description="DUF6535" evidence="2">
    <location>
        <begin position="2"/>
        <end position="131"/>
    </location>
</feature>
<proteinExistence type="predicted"/>
<feature type="transmembrane region" description="Helical" evidence="1">
    <location>
        <begin position="114"/>
        <end position="134"/>
    </location>
</feature>
<evidence type="ECO:0000256" key="1">
    <source>
        <dbReference type="SAM" id="Phobius"/>
    </source>
</evidence>
<dbReference type="Proteomes" id="UP000703269">
    <property type="component" value="Unassembled WGS sequence"/>
</dbReference>
<keyword evidence="1" id="KW-0812">Transmembrane</keyword>
<dbReference type="OrthoDB" id="3219854at2759"/>
<comment type="caution">
    <text evidence="3">The sequence shown here is derived from an EMBL/GenBank/DDBJ whole genome shotgun (WGS) entry which is preliminary data.</text>
</comment>
<dbReference type="Pfam" id="PF20153">
    <property type="entry name" value="DUF6535"/>
    <property type="match status" value="1"/>
</dbReference>
<feature type="transmembrane region" description="Helical" evidence="1">
    <location>
        <begin position="146"/>
        <end position="164"/>
    </location>
</feature>
<name>A0A9P3GP12_9APHY</name>
<evidence type="ECO:0000259" key="2">
    <source>
        <dbReference type="Pfam" id="PF20153"/>
    </source>
</evidence>
<keyword evidence="1" id="KW-1133">Transmembrane helix</keyword>
<feature type="transmembrane region" description="Helical" evidence="1">
    <location>
        <begin position="52"/>
        <end position="71"/>
    </location>
</feature>